<gene>
    <name evidence="8" type="ORF">J2Z18_004501</name>
</gene>
<keyword evidence="3 6" id="KW-0479">Metal-binding</keyword>
<dbReference type="SMART" id="SM00829">
    <property type="entry name" value="PKS_ER"/>
    <property type="match status" value="1"/>
</dbReference>
<dbReference type="InterPro" id="IPR011032">
    <property type="entry name" value="GroES-like_sf"/>
</dbReference>
<dbReference type="EC" id="1.1.1.-" evidence="8"/>
<dbReference type="Proteomes" id="UP000706926">
    <property type="component" value="Unassembled WGS sequence"/>
</dbReference>
<dbReference type="Gene3D" id="3.90.180.10">
    <property type="entry name" value="Medium-chain alcohol dehydrogenases, catalytic domain"/>
    <property type="match status" value="1"/>
</dbReference>
<dbReference type="InterPro" id="IPR036291">
    <property type="entry name" value="NAD(P)-bd_dom_sf"/>
</dbReference>
<name>A0ABS4FGK4_9BACL</name>
<feature type="domain" description="Enoyl reductase (ER)" evidence="7">
    <location>
        <begin position="8"/>
        <end position="335"/>
    </location>
</feature>
<evidence type="ECO:0000313" key="8">
    <source>
        <dbReference type="EMBL" id="MBP1895391.1"/>
    </source>
</evidence>
<proteinExistence type="inferred from homology"/>
<dbReference type="EC" id="1.1.1.303" evidence="8"/>
<keyword evidence="5 8" id="KW-0560">Oxidoreductase</keyword>
<sequence>MKAAKIYGAKDIRVEETSVPSLEAGHVLIKVDYAGICGSDMHEYMAGTFPIRTQPVLGHEFSGTVVEIGEGVTEMQPGDKVAVEPLIACGHCANCRRGMANLCTNSSGYGYSLSGGFAEYAVVREQNAFKLPEGMDVKLGALVEPTAVAVHAVRQSTLRLGDTAAIFGAGPIGLLLLQAVKAAGASEIIVVEVSDERREKALELGATHVIHPVEADAVQQIKELTGGGVDVAFDAAGVQATFLSGVSAVRKGGEFKVVSLWEQPVTFSPNSFVKTEAKITGSYAYVNLFPEVIRLLARGIIDGNKVITSLIPLEDIVGKGFEALASDRKQCKILVDMQLS</sequence>
<keyword evidence="4 6" id="KW-0862">Zinc</keyword>
<dbReference type="GO" id="GO:0000721">
    <property type="term" value="F:(R,R)-butanediol dehydrogenase activity"/>
    <property type="evidence" value="ECO:0007669"/>
    <property type="project" value="UniProtKB-EC"/>
</dbReference>
<accession>A0ABS4FGK4</accession>
<comment type="similarity">
    <text evidence="2 6">Belongs to the zinc-containing alcohol dehydrogenase family.</text>
</comment>
<dbReference type="RefSeq" id="WP_210095312.1">
    <property type="nucleotide sequence ID" value="NZ_CP139098.1"/>
</dbReference>
<dbReference type="PROSITE" id="PS00059">
    <property type="entry name" value="ADH_ZINC"/>
    <property type="match status" value="1"/>
</dbReference>
<dbReference type="Pfam" id="PF00107">
    <property type="entry name" value="ADH_zinc_N"/>
    <property type="match status" value="1"/>
</dbReference>
<dbReference type="GeneID" id="95406408"/>
<dbReference type="Pfam" id="PF08240">
    <property type="entry name" value="ADH_N"/>
    <property type="match status" value="1"/>
</dbReference>
<dbReference type="CDD" id="cd08233">
    <property type="entry name" value="butanediol_DH_like"/>
    <property type="match status" value="1"/>
</dbReference>
<evidence type="ECO:0000256" key="3">
    <source>
        <dbReference type="ARBA" id="ARBA00022723"/>
    </source>
</evidence>
<evidence type="ECO:0000256" key="2">
    <source>
        <dbReference type="ARBA" id="ARBA00008072"/>
    </source>
</evidence>
<organism evidence="8 9">
    <name type="scientific">Paenibacillus lactis</name>
    <dbReference type="NCBI Taxonomy" id="228574"/>
    <lineage>
        <taxon>Bacteria</taxon>
        <taxon>Bacillati</taxon>
        <taxon>Bacillota</taxon>
        <taxon>Bacilli</taxon>
        <taxon>Bacillales</taxon>
        <taxon>Paenibacillaceae</taxon>
        <taxon>Paenibacillus</taxon>
    </lineage>
</organism>
<keyword evidence="9" id="KW-1185">Reference proteome</keyword>
<dbReference type="SUPFAM" id="SSF50129">
    <property type="entry name" value="GroES-like"/>
    <property type="match status" value="1"/>
</dbReference>
<evidence type="ECO:0000256" key="4">
    <source>
        <dbReference type="ARBA" id="ARBA00022833"/>
    </source>
</evidence>
<evidence type="ECO:0000313" key="9">
    <source>
        <dbReference type="Proteomes" id="UP000706926"/>
    </source>
</evidence>
<dbReference type="GO" id="GO:0052587">
    <property type="term" value="F:diacetyl reductase ((R)-acetoin forming) (NAD+) activity"/>
    <property type="evidence" value="ECO:0007669"/>
    <property type="project" value="UniProtKB-EC"/>
</dbReference>
<dbReference type="EMBL" id="JAGGKI010000013">
    <property type="protein sequence ID" value="MBP1895391.1"/>
    <property type="molecule type" value="Genomic_DNA"/>
</dbReference>
<evidence type="ECO:0000256" key="1">
    <source>
        <dbReference type="ARBA" id="ARBA00001947"/>
    </source>
</evidence>
<dbReference type="EC" id="1.1.1.4" evidence="8"/>
<dbReference type="SUPFAM" id="SSF51735">
    <property type="entry name" value="NAD(P)-binding Rossmann-fold domains"/>
    <property type="match status" value="1"/>
</dbReference>
<comment type="cofactor">
    <cofactor evidence="1 6">
        <name>Zn(2+)</name>
        <dbReference type="ChEBI" id="CHEBI:29105"/>
    </cofactor>
</comment>
<dbReference type="PANTHER" id="PTHR43161">
    <property type="entry name" value="SORBITOL DEHYDROGENASE"/>
    <property type="match status" value="1"/>
</dbReference>
<dbReference type="InterPro" id="IPR020843">
    <property type="entry name" value="ER"/>
</dbReference>
<dbReference type="PANTHER" id="PTHR43161:SF23">
    <property type="entry name" value="(R,R)-BUTANEDIOL DEHYDROGENASE-RELATED"/>
    <property type="match status" value="1"/>
</dbReference>
<reference evidence="8 9" key="1">
    <citation type="submission" date="2021-03" db="EMBL/GenBank/DDBJ databases">
        <title>Genomic Encyclopedia of Type Strains, Phase IV (KMG-IV): sequencing the most valuable type-strain genomes for metagenomic binning, comparative biology and taxonomic classification.</title>
        <authorList>
            <person name="Goeker M."/>
        </authorList>
    </citation>
    <scope>NUCLEOTIDE SEQUENCE [LARGE SCALE GENOMIC DNA]</scope>
    <source>
        <strain evidence="8 9">DSM 15596</strain>
    </source>
</reference>
<evidence type="ECO:0000256" key="6">
    <source>
        <dbReference type="RuleBase" id="RU361277"/>
    </source>
</evidence>
<protein>
    <submittedName>
        <fullName evidence="8">(R,R)-butanediol dehydrogenase/meso-butanediol dehydrogenase/diacetyl reductase</fullName>
        <ecNumber evidence="8">1.1.1.-</ecNumber>
        <ecNumber evidence="8">1.1.1.303</ecNumber>
        <ecNumber evidence="8">1.1.1.4</ecNumber>
    </submittedName>
</protein>
<dbReference type="InterPro" id="IPR013154">
    <property type="entry name" value="ADH-like_N"/>
</dbReference>
<comment type="caution">
    <text evidence="8">The sequence shown here is derived from an EMBL/GenBank/DDBJ whole genome shotgun (WGS) entry which is preliminary data.</text>
</comment>
<dbReference type="Gene3D" id="3.40.50.720">
    <property type="entry name" value="NAD(P)-binding Rossmann-like Domain"/>
    <property type="match status" value="1"/>
</dbReference>
<dbReference type="InterPro" id="IPR002328">
    <property type="entry name" value="ADH_Zn_CS"/>
</dbReference>
<evidence type="ECO:0000259" key="7">
    <source>
        <dbReference type="SMART" id="SM00829"/>
    </source>
</evidence>
<dbReference type="InterPro" id="IPR013149">
    <property type="entry name" value="ADH-like_C"/>
</dbReference>
<evidence type="ECO:0000256" key="5">
    <source>
        <dbReference type="ARBA" id="ARBA00023002"/>
    </source>
</evidence>